<keyword evidence="3 7" id="KW-0347">Helicase</keyword>
<dbReference type="InterPro" id="IPR010225">
    <property type="entry name" value="HrpB"/>
</dbReference>
<reference evidence="7" key="1">
    <citation type="submission" date="2024-05" db="EMBL/GenBank/DDBJ databases">
        <title>Isolation and characterization of Sporomusa carbonis sp. nov., a carboxydotrophic hydrogenogen in the genus of Sporomusa isolated from a charcoal burning pile.</title>
        <authorList>
            <person name="Boeer T."/>
            <person name="Rosenbaum F."/>
            <person name="Eysell L."/>
            <person name="Mueller V."/>
            <person name="Daniel R."/>
            <person name="Poehlein A."/>
        </authorList>
    </citation>
    <scope>NUCLEOTIDE SEQUENCE [LARGE SCALE GENOMIC DNA]</scope>
    <source>
        <strain evidence="7">DSM 10669</strain>
    </source>
</reference>
<dbReference type="Gene3D" id="3.40.50.300">
    <property type="entry name" value="P-loop containing nucleotide triphosphate hydrolases"/>
    <property type="match status" value="2"/>
</dbReference>
<feature type="domain" description="Helicase ATP-binding" evidence="5">
    <location>
        <begin position="14"/>
        <end position="178"/>
    </location>
</feature>
<dbReference type="SMART" id="SM00487">
    <property type="entry name" value="DEXDc"/>
    <property type="match status" value="1"/>
</dbReference>
<dbReference type="InterPro" id="IPR014001">
    <property type="entry name" value="Helicase_ATP-bd"/>
</dbReference>
<dbReference type="InterPro" id="IPR013689">
    <property type="entry name" value="RNA_helicase_ATP-dep_HrpB_C"/>
</dbReference>
<feature type="domain" description="Helicase C-terminal" evidence="6">
    <location>
        <begin position="201"/>
        <end position="370"/>
    </location>
</feature>
<organism evidence="7 8">
    <name type="scientific">Sporomusa silvacetica DSM 10669</name>
    <dbReference type="NCBI Taxonomy" id="1123289"/>
    <lineage>
        <taxon>Bacteria</taxon>
        <taxon>Bacillati</taxon>
        <taxon>Bacillota</taxon>
        <taxon>Negativicutes</taxon>
        <taxon>Selenomonadales</taxon>
        <taxon>Sporomusaceae</taxon>
        <taxon>Sporomusa</taxon>
    </lineage>
</organism>
<dbReference type="PIRSF" id="PIRSF005496">
    <property type="entry name" value="ATP_hel_hrpB"/>
    <property type="match status" value="1"/>
</dbReference>
<dbReference type="PROSITE" id="PS51194">
    <property type="entry name" value="HELICASE_CTER"/>
    <property type="match status" value="1"/>
</dbReference>
<evidence type="ECO:0000313" key="8">
    <source>
        <dbReference type="Proteomes" id="UP000216752"/>
    </source>
</evidence>
<dbReference type="InterPro" id="IPR049614">
    <property type="entry name" value="HrpB_DEXH"/>
</dbReference>
<dbReference type="Gene3D" id="1.20.120.1080">
    <property type="match status" value="1"/>
</dbReference>
<evidence type="ECO:0000256" key="3">
    <source>
        <dbReference type="ARBA" id="ARBA00022806"/>
    </source>
</evidence>
<keyword evidence="2 7" id="KW-0378">Hydrolase</keyword>
<keyword evidence="1" id="KW-0547">Nucleotide-binding</keyword>
<dbReference type="PANTHER" id="PTHR43519">
    <property type="entry name" value="ATP-DEPENDENT RNA HELICASE HRPB"/>
    <property type="match status" value="1"/>
</dbReference>
<name>A0ABZ3IJ84_9FIRM</name>
<dbReference type="SMART" id="SM00490">
    <property type="entry name" value="HELICc"/>
    <property type="match status" value="1"/>
</dbReference>
<dbReference type="SUPFAM" id="SSF52540">
    <property type="entry name" value="P-loop containing nucleoside triphosphate hydrolases"/>
    <property type="match status" value="1"/>
</dbReference>
<dbReference type="CDD" id="cd18791">
    <property type="entry name" value="SF2_C_RHA"/>
    <property type="match status" value="1"/>
</dbReference>
<proteinExistence type="predicted"/>
<dbReference type="InterPro" id="IPR007502">
    <property type="entry name" value="Helicase-assoc_dom"/>
</dbReference>
<dbReference type="RefSeq" id="WP_094604843.1">
    <property type="nucleotide sequence ID" value="NZ_CP155573.1"/>
</dbReference>
<evidence type="ECO:0000259" key="6">
    <source>
        <dbReference type="PROSITE" id="PS51194"/>
    </source>
</evidence>
<dbReference type="Pfam" id="PF00271">
    <property type="entry name" value="Helicase_C"/>
    <property type="match status" value="1"/>
</dbReference>
<keyword evidence="8" id="KW-1185">Reference proteome</keyword>
<dbReference type="PROSITE" id="PS51192">
    <property type="entry name" value="HELICASE_ATP_BIND_1"/>
    <property type="match status" value="1"/>
</dbReference>
<dbReference type="InterPro" id="IPR027417">
    <property type="entry name" value="P-loop_NTPase"/>
</dbReference>
<gene>
    <name evidence="7" type="primary">hrpB</name>
    <name evidence="7" type="ORF">SPSIL_018940</name>
</gene>
<evidence type="ECO:0000256" key="1">
    <source>
        <dbReference type="ARBA" id="ARBA00022741"/>
    </source>
</evidence>
<evidence type="ECO:0000256" key="4">
    <source>
        <dbReference type="ARBA" id="ARBA00022840"/>
    </source>
</evidence>
<dbReference type="SMART" id="SM00847">
    <property type="entry name" value="HA2"/>
    <property type="match status" value="1"/>
</dbReference>
<dbReference type="NCBIfam" id="TIGR01970">
    <property type="entry name" value="DEAH_box_HrpB"/>
    <property type="match status" value="1"/>
</dbReference>
<protein>
    <submittedName>
        <fullName evidence="7">ATP-dependent RNA helicase HrpB</fullName>
        <ecNumber evidence="7">3.6.4.13</ecNumber>
    </submittedName>
</protein>
<accession>A0ABZ3IJ84</accession>
<keyword evidence="4" id="KW-0067">ATP-binding</keyword>
<dbReference type="PANTHER" id="PTHR43519:SF1">
    <property type="entry name" value="ATP-DEPENDENT RNA HELICASE HRPB"/>
    <property type="match status" value="1"/>
</dbReference>
<dbReference type="Pfam" id="PF00270">
    <property type="entry name" value="DEAD"/>
    <property type="match status" value="1"/>
</dbReference>
<dbReference type="InterPro" id="IPR011545">
    <property type="entry name" value="DEAD/DEAH_box_helicase_dom"/>
</dbReference>
<dbReference type="Proteomes" id="UP000216752">
    <property type="component" value="Chromosome"/>
</dbReference>
<evidence type="ECO:0000259" key="5">
    <source>
        <dbReference type="PROSITE" id="PS51192"/>
    </source>
</evidence>
<dbReference type="GO" id="GO:0003724">
    <property type="term" value="F:RNA helicase activity"/>
    <property type="evidence" value="ECO:0007669"/>
    <property type="project" value="UniProtKB-EC"/>
</dbReference>
<dbReference type="Pfam" id="PF08482">
    <property type="entry name" value="HrpB_C"/>
    <property type="match status" value="1"/>
</dbReference>
<evidence type="ECO:0000313" key="7">
    <source>
        <dbReference type="EMBL" id="XFO65754.1"/>
    </source>
</evidence>
<dbReference type="EMBL" id="CP155573">
    <property type="protein sequence ID" value="XFO65754.1"/>
    <property type="molecule type" value="Genomic_DNA"/>
</dbReference>
<sequence length="831" mass="91241">MDSLPIDEILPELKATLGSQVNAVLVAPPGSGKTTRIPLALLDEEWLKGQRIIVLEPRRLAARTAARYMAQLLGEQVGQTVGYRVRLDTCIGSKTRIEVITEGVLTRMLQADQGLNGIGLVIFDEFHERSIHADLGLALTLETQAILREDLRLLVMSATLAAEPVAGMLRNAPLIYGKGQVFPVATHYLERRGEEGVEASIVRTVFSALTNSSGDILVFLPGAGEIRRVQAGLAASGIARYAQVAPLYGALSIAAQDAAILPSPAGERKVVLSTSIAETSLTVEGIRTVIDSGLMRVPRYSPHTGLSSLETIRVSRSAADQRRGRAGRLGPGMCYRLWTKQEDHYLEPNTTPEVLSSDLTPLVLELAAWGVASPTQLSWLDLPPELAFLQARQLLGKLAALEAGGTITKHGRQMLQTGLHPRLAHMVLMSAELGLGGIACELAAILSERDFLRGSDSDLRLRLETIHNLDDAKVNPKRMVTQDSDKAVCWRIKQESDRLKQEFGNLASCSADIVYCGLLLAFAYPDRIGQQRGGGRFLLESGRGAIVVGKQLVANADYIVAANLDGQGTESRIFLAAPIEIEQIRTHFAQQIVNETTIAWDGAAQAVRARVYERLGSLILKVSPCLKPKPAAILGALLRGIVQEGLAILPWTRAARQLRERLLFIHHWQAGWPDVTDEALLSTLDTWLGPYAYGLTSQAELTQLNLAAILENMLTWEQRQELAEYAPTHLIVPSKQHVSIDYSKPDCPMLAVRLQEMFGLQETPCVARGKVRLTLKLLSPARRPVQVTQDLASFWRTTYFEVKKDLMGRYPKHFWPDNPLDATPTNRVRLK</sequence>
<dbReference type="EC" id="3.6.4.13" evidence="7"/>
<dbReference type="InterPro" id="IPR001650">
    <property type="entry name" value="Helicase_C-like"/>
</dbReference>
<evidence type="ECO:0000256" key="2">
    <source>
        <dbReference type="ARBA" id="ARBA00022801"/>
    </source>
</evidence>
<dbReference type="CDD" id="cd17990">
    <property type="entry name" value="DEXHc_HrpB"/>
    <property type="match status" value="1"/>
</dbReference>
<dbReference type="GO" id="GO:0016787">
    <property type="term" value="F:hydrolase activity"/>
    <property type="evidence" value="ECO:0007669"/>
    <property type="project" value="UniProtKB-KW"/>
</dbReference>